<dbReference type="Gene3D" id="3.40.50.1820">
    <property type="entry name" value="alpha/beta hydrolase"/>
    <property type="match status" value="1"/>
</dbReference>
<keyword evidence="4" id="KW-0256">Endoplasmic reticulum</keyword>
<name>A0A9W9PRY8_9EURO</name>
<dbReference type="PANTHER" id="PTHR48182:SF2">
    <property type="entry name" value="PROTEIN SERAC1"/>
    <property type="match status" value="1"/>
</dbReference>
<organism evidence="7 8">
    <name type="scientific">Penicillium atrosanguineum</name>
    <dbReference type="NCBI Taxonomy" id="1132637"/>
    <lineage>
        <taxon>Eukaryota</taxon>
        <taxon>Fungi</taxon>
        <taxon>Dikarya</taxon>
        <taxon>Ascomycota</taxon>
        <taxon>Pezizomycotina</taxon>
        <taxon>Eurotiomycetes</taxon>
        <taxon>Eurotiomycetidae</taxon>
        <taxon>Eurotiales</taxon>
        <taxon>Aspergillaceae</taxon>
        <taxon>Penicillium</taxon>
    </lineage>
</organism>
<proteinExistence type="predicted"/>
<evidence type="ECO:0000256" key="2">
    <source>
        <dbReference type="ARBA" id="ARBA00004240"/>
    </source>
</evidence>
<dbReference type="PANTHER" id="PTHR48182">
    <property type="entry name" value="PROTEIN SERAC1"/>
    <property type="match status" value="1"/>
</dbReference>
<dbReference type="Proteomes" id="UP001147746">
    <property type="component" value="Unassembled WGS sequence"/>
</dbReference>
<sequence>MVSGFSPHIKTSQIKKTTNTTEDGLKLLYEGENPQVDIIAVHGLGGHREKSWTTESGVSWLKNLLPVDLPDMRVHTWGYASMYTDEPETPQDTSERLVSELFAMRKMTGKQTLSRPLIFIAHSFGGNIVKSALLYSYNSNEDRTLCLRNISLSTQGVIFMGTPELDSRLTGLQTFMENNPRVKSKSSNAQSEARWMLDTLQNYSTISTKFKSLYAYESFNGPPQVTQPMSQRLTPSLMVDATHENMIKFESSLDESYIKIKESIDEIIHSVKESGLKEKT</sequence>
<dbReference type="GO" id="GO:0072330">
    <property type="term" value="P:monocarboxylic acid biosynthetic process"/>
    <property type="evidence" value="ECO:0007669"/>
    <property type="project" value="UniProtKB-ARBA"/>
</dbReference>
<dbReference type="AlphaFoldDB" id="A0A9W9PRY8"/>
<keyword evidence="8" id="KW-1185">Reference proteome</keyword>
<dbReference type="GO" id="GO:0017000">
    <property type="term" value="P:antibiotic biosynthetic process"/>
    <property type="evidence" value="ECO:0007669"/>
    <property type="project" value="UniProtKB-ARBA"/>
</dbReference>
<dbReference type="InterPro" id="IPR052374">
    <property type="entry name" value="SERAC1"/>
</dbReference>
<dbReference type="OrthoDB" id="5086500at2759"/>
<comment type="caution">
    <text evidence="7">The sequence shown here is derived from an EMBL/GenBank/DDBJ whole genome shotgun (WGS) entry which is preliminary data.</text>
</comment>
<accession>A0A9W9PRY8</accession>
<gene>
    <name evidence="7" type="ORF">N7476_007930</name>
</gene>
<dbReference type="GO" id="GO:0016020">
    <property type="term" value="C:membrane"/>
    <property type="evidence" value="ECO:0007669"/>
    <property type="project" value="UniProtKB-SubCell"/>
</dbReference>
<evidence type="ECO:0000256" key="4">
    <source>
        <dbReference type="ARBA" id="ARBA00022824"/>
    </source>
</evidence>
<dbReference type="GO" id="GO:0005783">
    <property type="term" value="C:endoplasmic reticulum"/>
    <property type="evidence" value="ECO:0007669"/>
    <property type="project" value="UniProtKB-SubCell"/>
</dbReference>
<reference evidence="7" key="2">
    <citation type="journal article" date="2023" name="IMA Fungus">
        <title>Comparative genomic study of the Penicillium genus elucidates a diverse pangenome and 15 lateral gene transfer events.</title>
        <authorList>
            <person name="Petersen C."/>
            <person name="Sorensen T."/>
            <person name="Nielsen M.R."/>
            <person name="Sondergaard T.E."/>
            <person name="Sorensen J.L."/>
            <person name="Fitzpatrick D.A."/>
            <person name="Frisvad J.C."/>
            <person name="Nielsen K.L."/>
        </authorList>
    </citation>
    <scope>NUCLEOTIDE SEQUENCE</scope>
    <source>
        <strain evidence="7">IBT 21472</strain>
    </source>
</reference>
<dbReference type="InterPro" id="IPR029058">
    <property type="entry name" value="AB_hydrolase_fold"/>
</dbReference>
<evidence type="ECO:0008006" key="9">
    <source>
        <dbReference type="Google" id="ProtNLM"/>
    </source>
</evidence>
<keyword evidence="6" id="KW-0472">Membrane</keyword>
<evidence type="ECO:0000256" key="6">
    <source>
        <dbReference type="ARBA" id="ARBA00023136"/>
    </source>
</evidence>
<reference evidence="7" key="1">
    <citation type="submission" date="2022-12" db="EMBL/GenBank/DDBJ databases">
        <authorList>
            <person name="Petersen C."/>
        </authorList>
    </citation>
    <scope>NUCLEOTIDE SEQUENCE</scope>
    <source>
        <strain evidence="7">IBT 21472</strain>
    </source>
</reference>
<comment type="subcellular location">
    <subcellularLocation>
        <location evidence="2">Endoplasmic reticulum</location>
    </subcellularLocation>
    <subcellularLocation>
        <location evidence="3">Membrane</location>
    </subcellularLocation>
    <subcellularLocation>
        <location evidence="1">Mitochondrion</location>
    </subcellularLocation>
</comment>
<evidence type="ECO:0000256" key="5">
    <source>
        <dbReference type="ARBA" id="ARBA00023128"/>
    </source>
</evidence>
<dbReference type="GO" id="GO:0005739">
    <property type="term" value="C:mitochondrion"/>
    <property type="evidence" value="ECO:0007669"/>
    <property type="project" value="UniProtKB-SubCell"/>
</dbReference>
<dbReference type="EMBL" id="JAPZBO010000008">
    <property type="protein sequence ID" value="KAJ5307274.1"/>
    <property type="molecule type" value="Genomic_DNA"/>
</dbReference>
<dbReference type="SUPFAM" id="SSF53474">
    <property type="entry name" value="alpha/beta-Hydrolases"/>
    <property type="match status" value="1"/>
</dbReference>
<evidence type="ECO:0000313" key="7">
    <source>
        <dbReference type="EMBL" id="KAJ5307274.1"/>
    </source>
</evidence>
<evidence type="ECO:0000256" key="1">
    <source>
        <dbReference type="ARBA" id="ARBA00004173"/>
    </source>
</evidence>
<protein>
    <recommendedName>
        <fullName evidence="9">DUF676 domain-containing protein</fullName>
    </recommendedName>
</protein>
<keyword evidence="5" id="KW-0496">Mitochondrion</keyword>
<evidence type="ECO:0000256" key="3">
    <source>
        <dbReference type="ARBA" id="ARBA00004370"/>
    </source>
</evidence>
<evidence type="ECO:0000313" key="8">
    <source>
        <dbReference type="Proteomes" id="UP001147746"/>
    </source>
</evidence>